<dbReference type="Pfam" id="PF12804">
    <property type="entry name" value="NTP_transf_3"/>
    <property type="match status" value="1"/>
</dbReference>
<gene>
    <name evidence="4" type="ORF">METZ01_LOCUS79228</name>
</gene>
<dbReference type="InterPro" id="IPR029044">
    <property type="entry name" value="Nucleotide-diphossugar_trans"/>
</dbReference>
<keyword evidence="2" id="KW-0501">Molybdenum cofactor biosynthesis</keyword>
<dbReference type="SUPFAM" id="SSF53448">
    <property type="entry name" value="Nucleotide-diphospho-sugar transferases"/>
    <property type="match status" value="1"/>
</dbReference>
<evidence type="ECO:0000259" key="3">
    <source>
        <dbReference type="Pfam" id="PF12804"/>
    </source>
</evidence>
<dbReference type="InterPro" id="IPR013482">
    <property type="entry name" value="Molybde_CF_guanTrfase"/>
</dbReference>
<dbReference type="GO" id="GO:0016779">
    <property type="term" value="F:nucleotidyltransferase activity"/>
    <property type="evidence" value="ECO:0007669"/>
    <property type="project" value="UniProtKB-ARBA"/>
</dbReference>
<dbReference type="EMBL" id="UINC01006246">
    <property type="protein sequence ID" value="SVA26374.1"/>
    <property type="molecule type" value="Genomic_DNA"/>
</dbReference>
<keyword evidence="1" id="KW-0547">Nucleotide-binding</keyword>
<organism evidence="4">
    <name type="scientific">marine metagenome</name>
    <dbReference type="NCBI Taxonomy" id="408172"/>
    <lineage>
        <taxon>unclassified sequences</taxon>
        <taxon>metagenomes</taxon>
        <taxon>ecological metagenomes</taxon>
    </lineage>
</organism>
<dbReference type="Gene3D" id="3.90.550.10">
    <property type="entry name" value="Spore Coat Polysaccharide Biosynthesis Protein SpsA, Chain A"/>
    <property type="match status" value="1"/>
</dbReference>
<proteinExistence type="predicted"/>
<evidence type="ECO:0000313" key="4">
    <source>
        <dbReference type="EMBL" id="SVA26374.1"/>
    </source>
</evidence>
<accession>A0A381UEI1</accession>
<keyword evidence="1" id="KW-0342">GTP-binding</keyword>
<reference evidence="4" key="1">
    <citation type="submission" date="2018-05" db="EMBL/GenBank/DDBJ databases">
        <authorList>
            <person name="Lanie J.A."/>
            <person name="Ng W.-L."/>
            <person name="Kazmierczak K.M."/>
            <person name="Andrzejewski T.M."/>
            <person name="Davidsen T.M."/>
            <person name="Wayne K.J."/>
            <person name="Tettelin H."/>
            <person name="Glass J.I."/>
            <person name="Rusch D."/>
            <person name="Podicherti R."/>
            <person name="Tsui H.-C.T."/>
            <person name="Winkler M.E."/>
        </authorList>
    </citation>
    <scope>NUCLEOTIDE SEQUENCE</scope>
</reference>
<evidence type="ECO:0000256" key="1">
    <source>
        <dbReference type="ARBA" id="ARBA00023134"/>
    </source>
</evidence>
<dbReference type="GO" id="GO:0006777">
    <property type="term" value="P:Mo-molybdopterin cofactor biosynthetic process"/>
    <property type="evidence" value="ECO:0007669"/>
    <property type="project" value="UniProtKB-KW"/>
</dbReference>
<protein>
    <recommendedName>
        <fullName evidence="3">MobA-like NTP transferase domain-containing protein</fullName>
    </recommendedName>
</protein>
<evidence type="ECO:0000256" key="2">
    <source>
        <dbReference type="ARBA" id="ARBA00023150"/>
    </source>
</evidence>
<dbReference type="AlphaFoldDB" id="A0A381UEI1"/>
<dbReference type="GO" id="GO:0005525">
    <property type="term" value="F:GTP binding"/>
    <property type="evidence" value="ECO:0007669"/>
    <property type="project" value="UniProtKB-KW"/>
</dbReference>
<name>A0A381UEI1_9ZZZZ</name>
<sequence length="144" mass="16882">MPIIADIKKNFQGPLAGIYTSMVWVKKKKLDIEWILSVPSDTPFLPNNLLDTFVSKINKTKKILIARSNNKIHPVIGIWNINLLKSLEQELKSDNRKIMEWVYKNKYDIVDFPIKFHDPFFNINNKEDIIEAERIEKIISLSQE</sequence>
<feature type="domain" description="MobA-like NTP transferase" evidence="3">
    <location>
        <begin position="2"/>
        <end position="100"/>
    </location>
</feature>
<dbReference type="InterPro" id="IPR025877">
    <property type="entry name" value="MobA-like_NTP_Trfase"/>
</dbReference>
<dbReference type="CDD" id="cd02503">
    <property type="entry name" value="MobA"/>
    <property type="match status" value="1"/>
</dbReference>